<keyword evidence="9 11" id="KW-0472">Membrane</keyword>
<dbReference type="Pfam" id="PF00810">
    <property type="entry name" value="ER_lumen_recept"/>
    <property type="match status" value="1"/>
</dbReference>
<feature type="transmembrane region" description="Helical" evidence="11">
    <location>
        <begin position="138"/>
        <end position="156"/>
    </location>
</feature>
<keyword evidence="3" id="KW-0813">Transport</keyword>
<dbReference type="InterPro" id="IPR000133">
    <property type="entry name" value="ER_ret_rcpt"/>
</dbReference>
<keyword evidence="8 11" id="KW-1133">Transmembrane helix</keyword>
<feature type="transmembrane region" description="Helical" evidence="11">
    <location>
        <begin position="235"/>
        <end position="259"/>
    </location>
</feature>
<feature type="transmembrane region" description="Helical" evidence="11">
    <location>
        <begin position="24"/>
        <end position="43"/>
    </location>
</feature>
<keyword evidence="6" id="KW-0931">ER-Golgi transport</keyword>
<feature type="transmembrane region" description="Helical" evidence="11">
    <location>
        <begin position="107"/>
        <end position="126"/>
    </location>
</feature>
<reference evidence="12 13" key="1">
    <citation type="submission" date="2024-03" db="EMBL/GenBank/DDBJ databases">
        <authorList>
            <person name="Martinez-Hernandez J."/>
        </authorList>
    </citation>
    <scope>NUCLEOTIDE SEQUENCE [LARGE SCALE GENOMIC DNA]</scope>
</reference>
<evidence type="ECO:0000256" key="5">
    <source>
        <dbReference type="ARBA" id="ARBA00022824"/>
    </source>
</evidence>
<evidence type="ECO:0000256" key="8">
    <source>
        <dbReference type="ARBA" id="ARBA00022989"/>
    </source>
</evidence>
<keyword evidence="5" id="KW-0256">Endoplasmic reticulum</keyword>
<comment type="subcellular location">
    <subcellularLocation>
        <location evidence="1">Endoplasmic reticulum membrane</location>
        <topology evidence="1">Multi-pass membrane protein</topology>
    </subcellularLocation>
</comment>
<evidence type="ECO:0000313" key="13">
    <source>
        <dbReference type="Proteomes" id="UP001497480"/>
    </source>
</evidence>
<dbReference type="GO" id="GO:0015031">
    <property type="term" value="P:protein transport"/>
    <property type="evidence" value="ECO:0007669"/>
    <property type="project" value="UniProtKB-KW"/>
</dbReference>
<evidence type="ECO:0008006" key="14">
    <source>
        <dbReference type="Google" id="ProtNLM"/>
    </source>
</evidence>
<dbReference type="AlphaFoldDB" id="A0AAV1XRZ6"/>
<dbReference type="PRINTS" id="PR00660">
    <property type="entry name" value="ERLUMENR"/>
</dbReference>
<proteinExistence type="inferred from homology"/>
<comment type="caution">
    <text evidence="12">The sequence shown here is derived from an EMBL/GenBank/DDBJ whole genome shotgun (WGS) entry which is preliminary data.</text>
</comment>
<dbReference type="PANTHER" id="PTHR10585">
    <property type="entry name" value="ER LUMEN PROTEIN RETAINING RECEPTOR"/>
    <property type="match status" value="1"/>
</dbReference>
<evidence type="ECO:0000313" key="12">
    <source>
        <dbReference type="EMBL" id="CAL0324411.1"/>
    </source>
</evidence>
<accession>A0AAV1XRZ6</accession>
<dbReference type="GO" id="GO:0005789">
    <property type="term" value="C:endoplasmic reticulum membrane"/>
    <property type="evidence" value="ECO:0007669"/>
    <property type="project" value="UniProtKB-SubCell"/>
</dbReference>
<feature type="transmembrane region" description="Helical" evidence="11">
    <location>
        <begin position="162"/>
        <end position="181"/>
    </location>
</feature>
<sequence>MGTKKGLSPINPLIGWLSKRSKKVNILSVIFLALCALVALKFIVKNSDYFYYASEVLHIVGTLVLFYKLFTQKTCSGVSLKTQELMALFLVARLCCSMVLTETNVQTALDVTSLLSVLLVIWIIRFKLKSSYIKELDTIRLPFVIVPCAVLAIVVHPNLIHYPIYGSLWSFTVYLEAISVLPQLRYMQNAKLIEPMTGKYVFALGLSKFLGLAHWLIQIYETRLEYFFLGGGGYLWYLIGFTAEIVQSFILADFCYYYIKSFMQGQLLRKMPV</sequence>
<evidence type="ECO:0000256" key="11">
    <source>
        <dbReference type="SAM" id="Phobius"/>
    </source>
</evidence>
<feature type="transmembrane region" description="Helical" evidence="11">
    <location>
        <begin position="49"/>
        <end position="70"/>
    </location>
</feature>
<evidence type="ECO:0000256" key="7">
    <source>
        <dbReference type="ARBA" id="ARBA00022927"/>
    </source>
</evidence>
<dbReference type="GO" id="GO:0046923">
    <property type="term" value="F:ER retention sequence binding"/>
    <property type="evidence" value="ECO:0007669"/>
    <property type="project" value="InterPro"/>
</dbReference>
<protein>
    <recommendedName>
        <fullName evidence="14">ER lumen protein retaining receptor</fullName>
    </recommendedName>
</protein>
<dbReference type="Proteomes" id="UP001497480">
    <property type="component" value="Unassembled WGS sequence"/>
</dbReference>
<keyword evidence="7" id="KW-0653">Protein transport</keyword>
<feature type="transmembrane region" description="Helical" evidence="11">
    <location>
        <begin position="201"/>
        <end position="220"/>
    </location>
</feature>
<evidence type="ECO:0000256" key="6">
    <source>
        <dbReference type="ARBA" id="ARBA00022892"/>
    </source>
</evidence>
<keyword evidence="10" id="KW-0675">Receptor</keyword>
<evidence type="ECO:0000256" key="3">
    <source>
        <dbReference type="ARBA" id="ARBA00022448"/>
    </source>
</evidence>
<dbReference type="GO" id="GO:0006621">
    <property type="term" value="P:protein retention in ER lumen"/>
    <property type="evidence" value="ECO:0007669"/>
    <property type="project" value="InterPro"/>
</dbReference>
<comment type="similarity">
    <text evidence="2">Belongs to the ERD2 family.</text>
</comment>
<dbReference type="EMBL" id="CAXHTB010000018">
    <property type="protein sequence ID" value="CAL0324411.1"/>
    <property type="molecule type" value="Genomic_DNA"/>
</dbReference>
<evidence type="ECO:0000256" key="2">
    <source>
        <dbReference type="ARBA" id="ARBA00010120"/>
    </source>
</evidence>
<evidence type="ECO:0000256" key="4">
    <source>
        <dbReference type="ARBA" id="ARBA00022692"/>
    </source>
</evidence>
<keyword evidence="13" id="KW-1185">Reference proteome</keyword>
<evidence type="ECO:0000256" key="1">
    <source>
        <dbReference type="ARBA" id="ARBA00004477"/>
    </source>
</evidence>
<evidence type="ECO:0000256" key="10">
    <source>
        <dbReference type="ARBA" id="ARBA00023170"/>
    </source>
</evidence>
<organism evidence="12 13">
    <name type="scientific">Lupinus luteus</name>
    <name type="common">European yellow lupine</name>
    <dbReference type="NCBI Taxonomy" id="3873"/>
    <lineage>
        <taxon>Eukaryota</taxon>
        <taxon>Viridiplantae</taxon>
        <taxon>Streptophyta</taxon>
        <taxon>Embryophyta</taxon>
        <taxon>Tracheophyta</taxon>
        <taxon>Spermatophyta</taxon>
        <taxon>Magnoliopsida</taxon>
        <taxon>eudicotyledons</taxon>
        <taxon>Gunneridae</taxon>
        <taxon>Pentapetalae</taxon>
        <taxon>rosids</taxon>
        <taxon>fabids</taxon>
        <taxon>Fabales</taxon>
        <taxon>Fabaceae</taxon>
        <taxon>Papilionoideae</taxon>
        <taxon>50 kb inversion clade</taxon>
        <taxon>genistoids sensu lato</taxon>
        <taxon>core genistoids</taxon>
        <taxon>Genisteae</taxon>
        <taxon>Lupinus</taxon>
    </lineage>
</organism>
<keyword evidence="4 11" id="KW-0812">Transmembrane</keyword>
<name>A0AAV1XRZ6_LUPLU</name>
<dbReference type="GO" id="GO:0016192">
    <property type="term" value="P:vesicle-mediated transport"/>
    <property type="evidence" value="ECO:0007669"/>
    <property type="project" value="UniProtKB-KW"/>
</dbReference>
<gene>
    <name evidence="12" type="ORF">LLUT_LOCUS25471</name>
</gene>
<evidence type="ECO:0000256" key="9">
    <source>
        <dbReference type="ARBA" id="ARBA00023136"/>
    </source>
</evidence>